<protein>
    <recommendedName>
        <fullName evidence="6">AttH domain-containing protein</fullName>
    </recommendedName>
</protein>
<feature type="chain" id="PRO_5003524138" description="AttH domain-containing protein" evidence="1">
    <location>
        <begin position="17"/>
        <end position="401"/>
    </location>
</feature>
<comment type="caution">
    <text evidence="4">The sequence shown here is derived from an EMBL/GenBank/DDBJ whole genome shotgun (WGS) entry which is preliminary data.</text>
</comment>
<name>G9NBS5_HYPVG</name>
<dbReference type="RefSeq" id="XP_013950472.1">
    <property type="nucleotide sequence ID" value="XM_014094997.1"/>
</dbReference>
<feature type="domain" description="AsqO/PenF-like C-terminal" evidence="3">
    <location>
        <begin position="247"/>
        <end position="386"/>
    </location>
</feature>
<dbReference type="AlphaFoldDB" id="G9NBS5"/>
<dbReference type="VEuPathDB" id="FungiDB:TRIVIDRAFT_228199"/>
<evidence type="ECO:0000313" key="5">
    <source>
        <dbReference type="Proteomes" id="UP000007115"/>
    </source>
</evidence>
<proteinExistence type="predicted"/>
<dbReference type="HOGENOM" id="CLU_051719_1_0_1"/>
<feature type="signal peptide" evidence="1">
    <location>
        <begin position="1"/>
        <end position="16"/>
    </location>
</feature>
<evidence type="ECO:0000259" key="3">
    <source>
        <dbReference type="Pfam" id="PF25581"/>
    </source>
</evidence>
<dbReference type="InParanoid" id="G9NBS5"/>
<gene>
    <name evidence="4" type="ORF">TRIVIDRAFT_228199</name>
</gene>
<dbReference type="OrthoDB" id="5344254at2759"/>
<evidence type="ECO:0000259" key="2">
    <source>
        <dbReference type="Pfam" id="PF24137"/>
    </source>
</evidence>
<sequence length="401" mass="43253">MKLLVTTLLSSTLVLATNGLETRVAPDETRPPNIDGAYVTNPFPGPDNESFDWWWANVIGEEVNGTIPSFEIVMYEGFVFTRAPSDPSFQVDISGTLPNGTQFFIVIPADSATVTENKERVTAVWKDPSGVTIASLLSTTGPPRTFDVSFNYPPLGISGSVSLVGTNTPPHTGCSGNTAGSLYFDPAIPDGANFNAAQTEFFTNLGWAIAMPGTTSAKVNINLDGHSASFKGAGYHDKNWADKPIDQYLNTWLFGLGSCGPYHVAFVEAQPLNSPHEDDFMSGYLSFDTEILQSQCTTFSNLPYPKPNTFNFNISGTADSPAAGVNLPTKMFAEYVINNGSRYQFDLDLLPGTPALPIYNRWRAVGKGGLVGGKQYDCTILGEWMNPGAVPYTDGANIFET</sequence>
<dbReference type="InterPro" id="IPR057722">
    <property type="entry name" value="AsqO/PenF-like_C"/>
</dbReference>
<dbReference type="Pfam" id="PF24137">
    <property type="entry name" value="DA_N"/>
    <property type="match status" value="1"/>
</dbReference>
<dbReference type="InterPro" id="IPR056402">
    <property type="entry name" value="DA_N"/>
</dbReference>
<dbReference type="Proteomes" id="UP000007115">
    <property type="component" value="Unassembled WGS sequence"/>
</dbReference>
<evidence type="ECO:0000256" key="1">
    <source>
        <dbReference type="SAM" id="SignalP"/>
    </source>
</evidence>
<dbReference type="STRING" id="413071.G9NBS5"/>
<keyword evidence="5" id="KW-1185">Reference proteome</keyword>
<reference evidence="4 5" key="1">
    <citation type="journal article" date="2011" name="Genome Biol.">
        <title>Comparative genome sequence analysis underscores mycoparasitism as the ancestral life style of Trichoderma.</title>
        <authorList>
            <person name="Kubicek C.P."/>
            <person name="Herrera-Estrella A."/>
            <person name="Seidl-Seiboth V."/>
            <person name="Martinez D.A."/>
            <person name="Druzhinina I.S."/>
            <person name="Thon M."/>
            <person name="Zeilinger S."/>
            <person name="Casas-Flores S."/>
            <person name="Horwitz B.A."/>
            <person name="Mukherjee P.K."/>
            <person name="Mukherjee M."/>
            <person name="Kredics L."/>
            <person name="Alcaraz L.D."/>
            <person name="Aerts A."/>
            <person name="Antal Z."/>
            <person name="Atanasova L."/>
            <person name="Cervantes-Badillo M.G."/>
            <person name="Challacombe J."/>
            <person name="Chertkov O."/>
            <person name="McCluskey K."/>
            <person name="Coulpier F."/>
            <person name="Deshpande N."/>
            <person name="von Doehren H."/>
            <person name="Ebbole D.J."/>
            <person name="Esquivel-Naranjo E.U."/>
            <person name="Fekete E."/>
            <person name="Flipphi M."/>
            <person name="Glaser F."/>
            <person name="Gomez-Rodriguez E.Y."/>
            <person name="Gruber S."/>
            <person name="Han C."/>
            <person name="Henrissat B."/>
            <person name="Hermosa R."/>
            <person name="Hernandez-Onate M."/>
            <person name="Karaffa L."/>
            <person name="Kosti I."/>
            <person name="Le Crom S."/>
            <person name="Lindquist E."/>
            <person name="Lucas S."/>
            <person name="Luebeck M."/>
            <person name="Luebeck P.S."/>
            <person name="Margeot A."/>
            <person name="Metz B."/>
            <person name="Misra M."/>
            <person name="Nevalainen H."/>
            <person name="Omann M."/>
            <person name="Packer N."/>
            <person name="Perrone G."/>
            <person name="Uresti-Rivera E.E."/>
            <person name="Salamov A."/>
            <person name="Schmoll M."/>
            <person name="Seiboth B."/>
            <person name="Shapiro H."/>
            <person name="Sukno S."/>
            <person name="Tamayo-Ramos J.A."/>
            <person name="Tisch D."/>
            <person name="Wiest A."/>
            <person name="Wilkinson H.H."/>
            <person name="Zhang M."/>
            <person name="Coutinho P.M."/>
            <person name="Kenerley C.M."/>
            <person name="Monte E."/>
            <person name="Baker S.E."/>
            <person name="Grigoriev I.V."/>
        </authorList>
    </citation>
    <scope>NUCLEOTIDE SEQUENCE [LARGE SCALE GENOMIC DNA]</scope>
    <source>
        <strain evidence="5">Gv29-8 / FGSC 10586</strain>
    </source>
</reference>
<dbReference type="GeneID" id="25792147"/>
<dbReference type="SUPFAM" id="SSF159245">
    <property type="entry name" value="AttH-like"/>
    <property type="match status" value="1"/>
</dbReference>
<organism evidence="4 5">
    <name type="scientific">Hypocrea virens (strain Gv29-8 / FGSC 10586)</name>
    <name type="common">Gliocladium virens</name>
    <name type="synonym">Trichoderma virens</name>
    <dbReference type="NCBI Taxonomy" id="413071"/>
    <lineage>
        <taxon>Eukaryota</taxon>
        <taxon>Fungi</taxon>
        <taxon>Dikarya</taxon>
        <taxon>Ascomycota</taxon>
        <taxon>Pezizomycotina</taxon>
        <taxon>Sordariomycetes</taxon>
        <taxon>Hypocreomycetidae</taxon>
        <taxon>Hypocreales</taxon>
        <taxon>Hypocreaceae</taxon>
        <taxon>Trichoderma</taxon>
    </lineage>
</organism>
<keyword evidence="1" id="KW-0732">Signal</keyword>
<dbReference type="eggNOG" id="ENOG502SMYB">
    <property type="taxonomic scope" value="Eukaryota"/>
</dbReference>
<evidence type="ECO:0000313" key="4">
    <source>
        <dbReference type="EMBL" id="EHK16279.1"/>
    </source>
</evidence>
<dbReference type="Pfam" id="PF25581">
    <property type="entry name" value="AsqO_C"/>
    <property type="match status" value="1"/>
</dbReference>
<dbReference type="EMBL" id="ABDF02000091">
    <property type="protein sequence ID" value="EHK16279.1"/>
    <property type="molecule type" value="Genomic_DNA"/>
</dbReference>
<evidence type="ECO:0008006" key="6">
    <source>
        <dbReference type="Google" id="ProtNLM"/>
    </source>
</evidence>
<accession>G9NBS5</accession>
<feature type="domain" description="Diels-Alderase N-terminal" evidence="2">
    <location>
        <begin position="46"/>
        <end position="240"/>
    </location>
</feature>
<dbReference type="OMA" id="AYHDKNW"/>